<dbReference type="GO" id="GO:0070096">
    <property type="term" value="P:mitochondrial outer membrane translocase complex assembly"/>
    <property type="evidence" value="ECO:0007669"/>
    <property type="project" value="EnsemblFungi"/>
</dbReference>
<dbReference type="AlphaFoldDB" id="A0A1G4J7E7"/>
<accession>A0A1G4J7E7</accession>
<keyword evidence="5" id="KW-0496">Mitochondrion</keyword>
<dbReference type="GO" id="GO:0001401">
    <property type="term" value="C:SAM complex"/>
    <property type="evidence" value="ECO:0007669"/>
    <property type="project" value="EnsemblFungi"/>
</dbReference>
<evidence type="ECO:0000256" key="6">
    <source>
        <dbReference type="ARBA" id="ARBA00023136"/>
    </source>
</evidence>
<dbReference type="Pfam" id="PF11801">
    <property type="entry name" value="Tom37_C"/>
    <property type="match status" value="1"/>
</dbReference>
<organism evidence="9 10">
    <name type="scientific">Lachancea dasiensis</name>
    <dbReference type="NCBI Taxonomy" id="1072105"/>
    <lineage>
        <taxon>Eukaryota</taxon>
        <taxon>Fungi</taxon>
        <taxon>Dikarya</taxon>
        <taxon>Ascomycota</taxon>
        <taxon>Saccharomycotina</taxon>
        <taxon>Saccharomycetes</taxon>
        <taxon>Saccharomycetales</taxon>
        <taxon>Saccharomycetaceae</taxon>
        <taxon>Lachancea</taxon>
    </lineage>
</organism>
<evidence type="ECO:0000256" key="4">
    <source>
        <dbReference type="ARBA" id="ARBA00022927"/>
    </source>
</evidence>
<gene>
    <name evidence="9" type="ORF">LADA_0D09208G</name>
</gene>
<keyword evidence="3" id="KW-1000">Mitochondrion outer membrane</keyword>
<dbReference type="GO" id="GO:0045040">
    <property type="term" value="P:protein insertion into mitochondrial outer membrane"/>
    <property type="evidence" value="ECO:0007669"/>
    <property type="project" value="EnsemblFungi"/>
</dbReference>
<dbReference type="Proteomes" id="UP000190274">
    <property type="component" value="Chromosome D"/>
</dbReference>
<dbReference type="PANTHER" id="PTHR12289:SF41">
    <property type="entry name" value="FAILED AXON CONNECTIONS-RELATED"/>
    <property type="match status" value="1"/>
</dbReference>
<dbReference type="STRING" id="1266660.A0A1G4J7E7"/>
<evidence type="ECO:0000259" key="8">
    <source>
        <dbReference type="Pfam" id="PF11801"/>
    </source>
</evidence>
<dbReference type="PANTHER" id="PTHR12289">
    <property type="entry name" value="METAXIN RELATED"/>
    <property type="match status" value="1"/>
</dbReference>
<reference evidence="9 10" key="1">
    <citation type="submission" date="2016-03" db="EMBL/GenBank/DDBJ databases">
        <authorList>
            <person name="Devillers H."/>
        </authorList>
    </citation>
    <scope>NUCLEOTIDE SEQUENCE [LARGE SCALE GENOMIC DNA]</scope>
    <source>
        <strain evidence="9">CBS 10888</strain>
    </source>
</reference>
<dbReference type="GO" id="GO:0015914">
    <property type="term" value="P:phospholipid transport"/>
    <property type="evidence" value="ECO:0007669"/>
    <property type="project" value="EnsemblFungi"/>
</dbReference>
<keyword evidence="2" id="KW-0813">Transport</keyword>
<evidence type="ECO:0000256" key="5">
    <source>
        <dbReference type="ARBA" id="ARBA00023128"/>
    </source>
</evidence>
<comment type="subcellular location">
    <subcellularLocation>
        <location evidence="1">Mitochondrion outer membrane</location>
    </subcellularLocation>
</comment>
<dbReference type="OrthoDB" id="5835136at2759"/>
<dbReference type="EMBL" id="LT598454">
    <property type="protein sequence ID" value="SCU85719.1"/>
    <property type="molecule type" value="Genomic_DNA"/>
</dbReference>
<keyword evidence="6" id="KW-0472">Membrane</keyword>
<keyword evidence="4" id="KW-0653">Protein transport</keyword>
<evidence type="ECO:0000256" key="2">
    <source>
        <dbReference type="ARBA" id="ARBA00022448"/>
    </source>
</evidence>
<feature type="domain" description="Mitochondrial outer membrane transport complex Sam37/metaxin N-terminal" evidence="7">
    <location>
        <begin position="21"/>
        <end position="132"/>
    </location>
</feature>
<evidence type="ECO:0000313" key="10">
    <source>
        <dbReference type="Proteomes" id="UP000190274"/>
    </source>
</evidence>
<sequence>MGAVIHLWGLDGKPSVVSPESVALFWYLNHLNVGSKVTIVYSNNTDLSPNQELPVLLDGSKKICGYADIASYFSPTQSVLETALLQYAQNHIGILTQYQLYLNRNNYDRFTRKVFAYLLQWPMWYNTPLKNRSLARQQSETLGYFAHPDDADHAEFDADQVDDLVQSKAFKLTQASKARKADMLKSARFNLQYMSRLGDQIQSWLDAREKLGSTQPIAADYLVWANLFVQLELPDGNLVREHLQHALGDNRYRELTANLQRCSLLDSHLPYREAVFNERGNLLMSAYHAVGRLV</sequence>
<dbReference type="InterPro" id="IPR031317">
    <property type="entry name" value="Tom37_C"/>
</dbReference>
<evidence type="ECO:0000256" key="3">
    <source>
        <dbReference type="ARBA" id="ARBA00022787"/>
    </source>
</evidence>
<dbReference type="GO" id="GO:0030150">
    <property type="term" value="P:protein import into mitochondrial matrix"/>
    <property type="evidence" value="ECO:0007669"/>
    <property type="project" value="EnsemblFungi"/>
</dbReference>
<protein>
    <submittedName>
        <fullName evidence="9">LADA_0D09208g1_1</fullName>
    </submittedName>
</protein>
<feature type="domain" description="Tom37 C-terminal" evidence="8">
    <location>
        <begin position="157"/>
        <end position="290"/>
    </location>
</feature>
<dbReference type="InterPro" id="IPR019564">
    <property type="entry name" value="Sam37/metaxin_N"/>
</dbReference>
<name>A0A1G4J7E7_9SACH</name>
<evidence type="ECO:0000313" key="9">
    <source>
        <dbReference type="EMBL" id="SCU85719.1"/>
    </source>
</evidence>
<dbReference type="Pfam" id="PF10568">
    <property type="entry name" value="Tom37"/>
    <property type="match status" value="1"/>
</dbReference>
<proteinExistence type="predicted"/>
<keyword evidence="10" id="KW-1185">Reference proteome</keyword>
<dbReference type="InterPro" id="IPR050931">
    <property type="entry name" value="Mito_Protein_Transport_Metaxin"/>
</dbReference>
<evidence type="ECO:0000259" key="7">
    <source>
        <dbReference type="Pfam" id="PF10568"/>
    </source>
</evidence>
<evidence type="ECO:0000256" key="1">
    <source>
        <dbReference type="ARBA" id="ARBA00004294"/>
    </source>
</evidence>